<dbReference type="KEGG" id="sdyn:Mal52_05120"/>
<organism evidence="1 2">
    <name type="scientific">Symmachiella dynata</name>
    <dbReference type="NCBI Taxonomy" id="2527995"/>
    <lineage>
        <taxon>Bacteria</taxon>
        <taxon>Pseudomonadati</taxon>
        <taxon>Planctomycetota</taxon>
        <taxon>Planctomycetia</taxon>
        <taxon>Planctomycetales</taxon>
        <taxon>Planctomycetaceae</taxon>
        <taxon>Symmachiella</taxon>
    </lineage>
</organism>
<accession>A0A517ZHU9</accession>
<evidence type="ECO:0000313" key="1">
    <source>
        <dbReference type="EMBL" id="QDU42057.1"/>
    </source>
</evidence>
<name>A0A517ZHU9_9PLAN</name>
<protein>
    <submittedName>
        <fullName evidence="1">Uncharacterized protein</fullName>
    </submittedName>
</protein>
<dbReference type="Proteomes" id="UP000319383">
    <property type="component" value="Chromosome"/>
</dbReference>
<gene>
    <name evidence="1" type="ORF">Mal52_05120</name>
</gene>
<proteinExistence type="predicted"/>
<reference evidence="1 2" key="1">
    <citation type="submission" date="2019-02" db="EMBL/GenBank/DDBJ databases">
        <title>Deep-cultivation of Planctomycetes and their phenomic and genomic characterization uncovers novel biology.</title>
        <authorList>
            <person name="Wiegand S."/>
            <person name="Jogler M."/>
            <person name="Boedeker C."/>
            <person name="Pinto D."/>
            <person name="Vollmers J."/>
            <person name="Rivas-Marin E."/>
            <person name="Kohn T."/>
            <person name="Peeters S.H."/>
            <person name="Heuer A."/>
            <person name="Rast P."/>
            <person name="Oberbeckmann S."/>
            <person name="Bunk B."/>
            <person name="Jeske O."/>
            <person name="Meyerdierks A."/>
            <person name="Storesund J.E."/>
            <person name="Kallscheuer N."/>
            <person name="Luecker S."/>
            <person name="Lage O.M."/>
            <person name="Pohl T."/>
            <person name="Merkel B.J."/>
            <person name="Hornburger P."/>
            <person name="Mueller R.-W."/>
            <person name="Bruemmer F."/>
            <person name="Labrenz M."/>
            <person name="Spormann A.M."/>
            <person name="Op den Camp H."/>
            <person name="Overmann J."/>
            <person name="Amann R."/>
            <person name="Jetten M.S.M."/>
            <person name="Mascher T."/>
            <person name="Medema M.H."/>
            <person name="Devos D.P."/>
            <person name="Kaster A.-K."/>
            <person name="Ovreas L."/>
            <person name="Rohde M."/>
            <person name="Galperin M.Y."/>
            <person name="Jogler C."/>
        </authorList>
    </citation>
    <scope>NUCLEOTIDE SEQUENCE [LARGE SCALE GENOMIC DNA]</scope>
    <source>
        <strain evidence="1 2">Mal52</strain>
    </source>
</reference>
<evidence type="ECO:0000313" key="2">
    <source>
        <dbReference type="Proteomes" id="UP000319383"/>
    </source>
</evidence>
<dbReference type="AlphaFoldDB" id="A0A517ZHU9"/>
<sequence length="227" mass="25848">MSITNLSLKRRPHPLGWLTLLLLCGSVSTMVGCSLMVETGVMLMGRPKIPAAFEEFSKKSLGEKGVKAVVICEAPMGSDSEAAALDQELQAEVSRRFKQHDIQVIDSHKVATWIDDNGGDWGSPEELFEKFTDADFLVLVDVHEFSYLEKDSPGLYRGRSQIEVSVYENNEFDSRIFSNTIDSVYPRQYPEMADRISKHAFRKRYVDQLSTQIARLFYEHRPEETFD</sequence>
<keyword evidence="2" id="KW-1185">Reference proteome</keyword>
<dbReference type="RefSeq" id="WP_145374075.1">
    <property type="nucleotide sequence ID" value="NZ_CP036276.1"/>
</dbReference>
<dbReference type="EMBL" id="CP036276">
    <property type="protein sequence ID" value="QDU42057.1"/>
    <property type="molecule type" value="Genomic_DNA"/>
</dbReference>